<reference evidence="2 3" key="1">
    <citation type="submission" date="2019-10" db="EMBL/GenBank/DDBJ databases">
        <title>A soil myxobacterium in the family Polyangiaceae.</title>
        <authorList>
            <person name="Li Y."/>
            <person name="Wang J."/>
        </authorList>
    </citation>
    <scope>NUCLEOTIDE SEQUENCE [LARGE SCALE GENOMIC DNA]</scope>
    <source>
        <strain evidence="2 3">DSM 14734</strain>
    </source>
</reference>
<proteinExistence type="predicted"/>
<gene>
    <name evidence="2" type="ORF">GF068_39080</name>
</gene>
<feature type="signal peptide" evidence="1">
    <location>
        <begin position="1"/>
        <end position="24"/>
    </location>
</feature>
<dbReference type="RefSeq" id="WP_153824661.1">
    <property type="nucleotide sequence ID" value="NZ_WJIE01000022.1"/>
</dbReference>
<name>A0A6N7Q6F7_9BACT</name>
<evidence type="ECO:0000256" key="1">
    <source>
        <dbReference type="SAM" id="SignalP"/>
    </source>
</evidence>
<feature type="chain" id="PRO_5026978476" evidence="1">
    <location>
        <begin position="25"/>
        <end position="250"/>
    </location>
</feature>
<dbReference type="EMBL" id="WJIE01000022">
    <property type="protein sequence ID" value="MRG97884.1"/>
    <property type="molecule type" value="Genomic_DNA"/>
</dbReference>
<evidence type="ECO:0000313" key="3">
    <source>
        <dbReference type="Proteomes" id="UP000440224"/>
    </source>
</evidence>
<dbReference type="AlphaFoldDB" id="A0A6N7Q6F7"/>
<keyword evidence="3" id="KW-1185">Reference proteome</keyword>
<keyword evidence="1" id="KW-0732">Signal</keyword>
<organism evidence="2 3">
    <name type="scientific">Polyangium spumosum</name>
    <dbReference type="NCBI Taxonomy" id="889282"/>
    <lineage>
        <taxon>Bacteria</taxon>
        <taxon>Pseudomonadati</taxon>
        <taxon>Myxococcota</taxon>
        <taxon>Polyangia</taxon>
        <taxon>Polyangiales</taxon>
        <taxon>Polyangiaceae</taxon>
        <taxon>Polyangium</taxon>
    </lineage>
</organism>
<sequence length="250" mass="25600">MHTQARLVALAAAAWLVVGCASSAARPGGPEPVVMVGDAVKPRAADKPVVAEAKKDPGEARRKALEDAANYGILGVLGGPSARIDSVEGGVVGGLVGGGGAGFGGLGLSGIGRGGGGTAEGIGGLGTIGTAGRGYDYGGSRPHERVKARIEAATITGPLTDDVVQRILADHHNDVQDCYLLEGKRASRVRGRMTLSFTIDDAGRVIEVWVPEQSFWSRELSSCVAQVVGTFRFPAPPQGAQVKVLLPVIF</sequence>
<dbReference type="OrthoDB" id="5377858at2"/>
<protein>
    <submittedName>
        <fullName evidence="2">AgmX/PglI C-terminal domain-containing protein</fullName>
    </submittedName>
</protein>
<dbReference type="PROSITE" id="PS51257">
    <property type="entry name" value="PROKAR_LIPOPROTEIN"/>
    <property type="match status" value="1"/>
</dbReference>
<dbReference type="Proteomes" id="UP000440224">
    <property type="component" value="Unassembled WGS sequence"/>
</dbReference>
<comment type="caution">
    <text evidence="2">The sequence shown here is derived from an EMBL/GenBank/DDBJ whole genome shotgun (WGS) entry which is preliminary data.</text>
</comment>
<dbReference type="InterPro" id="IPR049806">
    <property type="entry name" value="MasK-like_C"/>
</dbReference>
<evidence type="ECO:0000313" key="2">
    <source>
        <dbReference type="EMBL" id="MRG97884.1"/>
    </source>
</evidence>
<dbReference type="NCBIfam" id="NF033768">
    <property type="entry name" value="myxo_SS_tail"/>
    <property type="match status" value="1"/>
</dbReference>
<accession>A0A6N7Q6F7</accession>
<dbReference type="Gene3D" id="3.30.1150.10">
    <property type="match status" value="1"/>
</dbReference>